<gene>
    <name evidence="5" type="ORF">ROA7450_01351</name>
</gene>
<dbReference type="SUPFAM" id="SSF53335">
    <property type="entry name" value="S-adenosyl-L-methionine-dependent methyltransferases"/>
    <property type="match status" value="1"/>
</dbReference>
<accession>A0A1X6YT87</accession>
<keyword evidence="2" id="KW-0808">Transferase</keyword>
<evidence type="ECO:0000256" key="2">
    <source>
        <dbReference type="ARBA" id="ARBA00022679"/>
    </source>
</evidence>
<dbReference type="EMBL" id="FWFX01000003">
    <property type="protein sequence ID" value="SLN30859.1"/>
    <property type="molecule type" value="Genomic_DNA"/>
</dbReference>
<dbReference type="OrthoDB" id="9793723at2"/>
<dbReference type="Gene3D" id="3.40.50.150">
    <property type="entry name" value="Vaccinia Virus protein VP39"/>
    <property type="match status" value="1"/>
</dbReference>
<evidence type="ECO:0000313" key="5">
    <source>
        <dbReference type="EMBL" id="SLN30859.1"/>
    </source>
</evidence>
<dbReference type="RefSeq" id="WP_085805052.1">
    <property type="nucleotide sequence ID" value="NZ_FWFX01000003.1"/>
</dbReference>
<dbReference type="InterPro" id="IPR029063">
    <property type="entry name" value="SAM-dependent_MTases_sf"/>
</dbReference>
<dbReference type="Proteomes" id="UP000193061">
    <property type="component" value="Unassembled WGS sequence"/>
</dbReference>
<dbReference type="Pfam" id="PF08241">
    <property type="entry name" value="Methyltransf_11"/>
    <property type="match status" value="1"/>
</dbReference>
<evidence type="ECO:0000256" key="3">
    <source>
        <dbReference type="SAM" id="MobiDB-lite"/>
    </source>
</evidence>
<dbReference type="GO" id="GO:0008757">
    <property type="term" value="F:S-adenosylmethionine-dependent methyltransferase activity"/>
    <property type="evidence" value="ECO:0007669"/>
    <property type="project" value="InterPro"/>
</dbReference>
<protein>
    <recommendedName>
        <fullName evidence="4">Methyltransferase type 11 domain-containing protein</fullName>
    </recommendedName>
</protein>
<dbReference type="InterPro" id="IPR013216">
    <property type="entry name" value="Methyltransf_11"/>
</dbReference>
<sequence>MTQSLTDRPALLRNRRRALADPALFLHQEAMAEIKDRLLMVNKSFTDVSVISGFPKIWRSEYPDATHLSDEDTLDLKSESQDLIIHAMALHWAADPVGQLIQARRALRPDGLFLGVFLGGGTLNELRTSLAQAESDLTGGLSPRVLPMAEIRDLGGLLQRADFALPVADVVPLTATYETPIKLLHDLRQMGEANAMAARPRHFTRRAILLHAMQIYTQTFQTSDGRIPATFELMVLTGWAPSPDQQQPLRPGSAAQRLAQALGTSETTVKD</sequence>
<dbReference type="InterPro" id="IPR050602">
    <property type="entry name" value="Malonyl-ACP_OMT"/>
</dbReference>
<evidence type="ECO:0000313" key="6">
    <source>
        <dbReference type="Proteomes" id="UP000193061"/>
    </source>
</evidence>
<organism evidence="5 6">
    <name type="scientific">Roseovarius albus</name>
    <dbReference type="NCBI Taxonomy" id="1247867"/>
    <lineage>
        <taxon>Bacteria</taxon>
        <taxon>Pseudomonadati</taxon>
        <taxon>Pseudomonadota</taxon>
        <taxon>Alphaproteobacteria</taxon>
        <taxon>Rhodobacterales</taxon>
        <taxon>Roseobacteraceae</taxon>
        <taxon>Roseovarius</taxon>
    </lineage>
</organism>
<keyword evidence="6" id="KW-1185">Reference proteome</keyword>
<dbReference type="PANTHER" id="PTHR13090">
    <property type="entry name" value="ARGININE-HYDROXYLASE NDUFAF5, MITOCHONDRIAL"/>
    <property type="match status" value="1"/>
</dbReference>
<feature type="domain" description="Methyltransferase type 11" evidence="4">
    <location>
        <begin position="56"/>
        <end position="114"/>
    </location>
</feature>
<dbReference type="AlphaFoldDB" id="A0A1X6YT87"/>
<evidence type="ECO:0000259" key="4">
    <source>
        <dbReference type="Pfam" id="PF08241"/>
    </source>
</evidence>
<feature type="region of interest" description="Disordered" evidence="3">
    <location>
        <begin position="242"/>
        <end position="271"/>
    </location>
</feature>
<keyword evidence="1" id="KW-0489">Methyltransferase</keyword>
<dbReference type="PANTHER" id="PTHR13090:SF1">
    <property type="entry name" value="ARGININE-HYDROXYLASE NDUFAF5, MITOCHONDRIAL"/>
    <property type="match status" value="1"/>
</dbReference>
<evidence type="ECO:0000256" key="1">
    <source>
        <dbReference type="ARBA" id="ARBA00022603"/>
    </source>
</evidence>
<proteinExistence type="predicted"/>
<reference evidence="5 6" key="1">
    <citation type="submission" date="2017-03" db="EMBL/GenBank/DDBJ databases">
        <authorList>
            <person name="Afonso C.L."/>
            <person name="Miller P.J."/>
            <person name="Scott M.A."/>
            <person name="Spackman E."/>
            <person name="Goraichik I."/>
            <person name="Dimitrov K.M."/>
            <person name="Suarez D.L."/>
            <person name="Swayne D.E."/>
        </authorList>
    </citation>
    <scope>NUCLEOTIDE SEQUENCE [LARGE SCALE GENOMIC DNA]</scope>
    <source>
        <strain evidence="5 6">CECT 7450</strain>
    </source>
</reference>
<name>A0A1X6YT87_9RHOB</name>
<feature type="compositionally biased region" description="Polar residues" evidence="3">
    <location>
        <begin position="262"/>
        <end position="271"/>
    </location>
</feature>
<dbReference type="GO" id="GO:0032259">
    <property type="term" value="P:methylation"/>
    <property type="evidence" value="ECO:0007669"/>
    <property type="project" value="UniProtKB-KW"/>
</dbReference>